<dbReference type="EMBL" id="CAMAPF010000073">
    <property type="protein sequence ID" value="CAH9092627.1"/>
    <property type="molecule type" value="Genomic_DNA"/>
</dbReference>
<dbReference type="PANTHER" id="PTHR47273">
    <property type="entry name" value="EXPRESSED PROTEIN"/>
    <property type="match status" value="1"/>
</dbReference>
<evidence type="ECO:0000313" key="4">
    <source>
        <dbReference type="Proteomes" id="UP001152523"/>
    </source>
</evidence>
<feature type="region of interest" description="Disordered" evidence="1">
    <location>
        <begin position="269"/>
        <end position="314"/>
    </location>
</feature>
<evidence type="ECO:0000256" key="1">
    <source>
        <dbReference type="SAM" id="MobiDB-lite"/>
    </source>
</evidence>
<proteinExistence type="predicted"/>
<feature type="chain" id="PRO_5043717886" evidence="2">
    <location>
        <begin position="22"/>
        <end position="314"/>
    </location>
</feature>
<comment type="caution">
    <text evidence="3">The sequence shown here is derived from an EMBL/GenBank/DDBJ whole genome shotgun (WGS) entry which is preliminary data.</text>
</comment>
<keyword evidence="2" id="KW-0732">Signal</keyword>
<dbReference type="Pfam" id="PF01190">
    <property type="entry name" value="Pollen_Ole_e_1"/>
    <property type="match status" value="1"/>
</dbReference>
<protein>
    <submittedName>
        <fullName evidence="3">Uncharacterized protein</fullName>
    </submittedName>
</protein>
<dbReference type="AlphaFoldDB" id="A0AAV0D4Q4"/>
<feature type="signal peptide" evidence="2">
    <location>
        <begin position="1"/>
        <end position="21"/>
    </location>
</feature>
<name>A0AAV0D4Q4_9ASTE</name>
<keyword evidence="4" id="KW-1185">Reference proteome</keyword>
<feature type="compositionally biased region" description="Pro residues" evidence="1">
    <location>
        <begin position="269"/>
        <end position="304"/>
    </location>
</feature>
<dbReference type="Proteomes" id="UP001152523">
    <property type="component" value="Unassembled WGS sequence"/>
</dbReference>
<accession>A0AAV0D4Q4</accession>
<gene>
    <name evidence="3" type="ORF">CEPIT_LOCUS12182</name>
</gene>
<evidence type="ECO:0000313" key="3">
    <source>
        <dbReference type="EMBL" id="CAH9092627.1"/>
    </source>
</evidence>
<dbReference type="PANTHER" id="PTHR47273:SF4">
    <property type="entry name" value="EXPRESSED PROTEIN"/>
    <property type="match status" value="1"/>
</dbReference>
<evidence type="ECO:0000256" key="2">
    <source>
        <dbReference type="SAM" id="SignalP"/>
    </source>
</evidence>
<organism evidence="3 4">
    <name type="scientific">Cuscuta epithymum</name>
    <dbReference type="NCBI Taxonomy" id="186058"/>
    <lineage>
        <taxon>Eukaryota</taxon>
        <taxon>Viridiplantae</taxon>
        <taxon>Streptophyta</taxon>
        <taxon>Embryophyta</taxon>
        <taxon>Tracheophyta</taxon>
        <taxon>Spermatophyta</taxon>
        <taxon>Magnoliopsida</taxon>
        <taxon>eudicotyledons</taxon>
        <taxon>Gunneridae</taxon>
        <taxon>Pentapetalae</taxon>
        <taxon>asterids</taxon>
        <taxon>lamiids</taxon>
        <taxon>Solanales</taxon>
        <taxon>Convolvulaceae</taxon>
        <taxon>Cuscuteae</taxon>
        <taxon>Cuscuta</taxon>
        <taxon>Cuscuta subgen. Cuscuta</taxon>
    </lineage>
</organism>
<dbReference type="PRINTS" id="PR01217">
    <property type="entry name" value="PRICHEXTENSN"/>
</dbReference>
<reference evidence="3" key="1">
    <citation type="submission" date="2022-07" db="EMBL/GenBank/DDBJ databases">
        <authorList>
            <person name="Macas J."/>
            <person name="Novak P."/>
            <person name="Neumann P."/>
        </authorList>
    </citation>
    <scope>NUCLEOTIDE SEQUENCE</scope>
</reference>
<sequence>MIWKVCSSWIVFLIICSITISKNNAAAAGGGRHHPPSVALLMGTVYCDDTCSHHSSRRDTHFISGASVAVECRAWSKGRRQRRPSFRREVKTTDGGEFTVRLPFSVAKKSRGRCSVTLISSGDPNCAVAAETTSPIRLNNMERKIEGNYVVFSAGSFAFRPLKSPELCNQEPPNNANSGKLEQVEPVIFPPFGVIPPNPLLPPPSIIPPIIPSPPAPIFPPLFPSPPPSIFPPLLPPPPSSPPSIFPPLFPSPPTPPASVFPPLFPPIPGITPSPSPPPPPAPFFPFPFPPFPFEPSPGNPPPSTSSSAQNNSP</sequence>